<dbReference type="Proteomes" id="UP000195963">
    <property type="component" value="Unassembled WGS sequence"/>
</dbReference>
<feature type="signal peptide" evidence="1">
    <location>
        <begin position="1"/>
        <end position="17"/>
    </location>
</feature>
<name>A0A1Y6MBQ3_9GAMM</name>
<sequence length="227" mass="26321">MYRFLIFILFFSHHAMANMKIAPLRVITAEANTTQKFLVSNTGDKPIRVRISPSFIATPMAEYQTRHNNMTPEMEDLTPFLRVSPPVISKLMPNERKIVRLRIAELPNSYEKGEYRTHLKFTQEVIRKVNSPANNNDSISFDLTMLVNSSIPIYYQKKDSTPQPKAVIQCSNNKLKIINNSRYQQKIELLNDNIYKQLILLRQSDLNIAYKGKTTIKVNDEQQEICL</sequence>
<proteinExistence type="predicted"/>
<organism evidence="2 3">
    <name type="scientific">Photobacterium malacitanum</name>
    <dbReference type="NCBI Taxonomy" id="2204294"/>
    <lineage>
        <taxon>Bacteria</taxon>
        <taxon>Pseudomonadati</taxon>
        <taxon>Pseudomonadota</taxon>
        <taxon>Gammaproteobacteria</taxon>
        <taxon>Vibrionales</taxon>
        <taxon>Vibrionaceae</taxon>
        <taxon>Photobacterium</taxon>
    </lineage>
</organism>
<dbReference type="InterPro" id="IPR013783">
    <property type="entry name" value="Ig-like_fold"/>
</dbReference>
<evidence type="ECO:0000256" key="1">
    <source>
        <dbReference type="SAM" id="SignalP"/>
    </source>
</evidence>
<dbReference type="EMBL" id="FYAK01000002">
    <property type="protein sequence ID" value="SMY34003.1"/>
    <property type="molecule type" value="Genomic_DNA"/>
</dbReference>
<dbReference type="InterPro" id="IPR008962">
    <property type="entry name" value="PapD-like_sf"/>
</dbReference>
<reference evidence="3" key="1">
    <citation type="submission" date="2017-06" db="EMBL/GenBank/DDBJ databases">
        <authorList>
            <person name="Rodrigo-Torres L."/>
            <person name="Arahal R.D."/>
            <person name="Lucena T."/>
        </authorList>
    </citation>
    <scope>NUCLEOTIDE SEQUENCE [LARGE SCALE GENOMIC DNA]</scope>
    <source>
        <strain evidence="3">CECT 9190</strain>
    </source>
</reference>
<accession>A0A1Y6MBQ3</accession>
<dbReference type="AlphaFoldDB" id="A0A1Y6MBQ3"/>
<dbReference type="RefSeq" id="WP_087844554.1">
    <property type="nucleotide sequence ID" value="NZ_FYAK01000002.1"/>
</dbReference>
<dbReference type="Gene3D" id="2.60.40.10">
    <property type="entry name" value="Immunoglobulins"/>
    <property type="match status" value="1"/>
</dbReference>
<protein>
    <recommendedName>
        <fullName evidence="4">Pili assembly chaperone N-terminal domain-containing protein</fullName>
    </recommendedName>
</protein>
<gene>
    <name evidence="2" type="ORF">PMAL9190_01447</name>
</gene>
<feature type="chain" id="PRO_5012893298" description="Pili assembly chaperone N-terminal domain-containing protein" evidence="1">
    <location>
        <begin position="18"/>
        <end position="227"/>
    </location>
</feature>
<evidence type="ECO:0008006" key="4">
    <source>
        <dbReference type="Google" id="ProtNLM"/>
    </source>
</evidence>
<keyword evidence="1" id="KW-0732">Signal</keyword>
<dbReference type="SUPFAM" id="SSF49354">
    <property type="entry name" value="PapD-like"/>
    <property type="match status" value="1"/>
</dbReference>
<keyword evidence="3" id="KW-1185">Reference proteome</keyword>
<evidence type="ECO:0000313" key="3">
    <source>
        <dbReference type="Proteomes" id="UP000195963"/>
    </source>
</evidence>
<evidence type="ECO:0000313" key="2">
    <source>
        <dbReference type="EMBL" id="SMY34003.1"/>
    </source>
</evidence>